<dbReference type="EMBL" id="UGHR01000001">
    <property type="protein sequence ID" value="STQ89296.1"/>
    <property type="molecule type" value="Genomic_DNA"/>
</dbReference>
<evidence type="ECO:0000256" key="2">
    <source>
        <dbReference type="SAM" id="MobiDB-lite"/>
    </source>
</evidence>
<evidence type="ECO:0000313" key="6">
    <source>
        <dbReference type="Proteomes" id="UP000255108"/>
    </source>
</evidence>
<name>A0A377Q214_9NEIS</name>
<evidence type="ECO:0000256" key="3">
    <source>
        <dbReference type="SAM" id="SignalP"/>
    </source>
</evidence>
<evidence type="ECO:0000256" key="1">
    <source>
        <dbReference type="SAM" id="Coils"/>
    </source>
</evidence>
<protein>
    <submittedName>
        <fullName evidence="5">LysB family phage lysis regulatory protein</fullName>
    </submittedName>
    <submittedName>
        <fullName evidence="4">Phage lysis regulatory protein, LysB family</fullName>
    </submittedName>
</protein>
<sequence>MSRLTALALIALCCLAALLIAINLHQGQKHTAELLQIELNASEQDKAQQAALLEQLYKASSDNDAAQADLRSSIESVNSALLKNKRAMEQIKNESKEVRDWADARLPADIARLRQRPEIASGAAYRDWLSHRDSLPPASEPSPNKRRAESSD</sequence>
<feature type="region of interest" description="Disordered" evidence="2">
    <location>
        <begin position="130"/>
        <end position="152"/>
    </location>
</feature>
<evidence type="ECO:0000313" key="4">
    <source>
        <dbReference type="EMBL" id="STQ89296.1"/>
    </source>
</evidence>
<keyword evidence="3" id="KW-0732">Signal</keyword>
<reference evidence="4 6" key="1">
    <citation type="submission" date="2018-06" db="EMBL/GenBank/DDBJ databases">
        <authorList>
            <consortium name="Pathogen Informatics"/>
            <person name="Doyle S."/>
        </authorList>
    </citation>
    <scope>NUCLEOTIDE SEQUENCE [LARGE SCALE GENOMIC DNA]</scope>
    <source>
        <strain evidence="4 6">NCTC11159</strain>
    </source>
</reference>
<accession>A0A377Q214</accession>
<gene>
    <name evidence="5" type="ORF">EV682_101294</name>
    <name evidence="4" type="ORF">NCTC11159_00312</name>
</gene>
<dbReference type="EMBL" id="SMBT01000001">
    <property type="protein sequence ID" value="TCU90269.1"/>
    <property type="molecule type" value="Genomic_DNA"/>
</dbReference>
<dbReference type="Proteomes" id="UP000295794">
    <property type="component" value="Unassembled WGS sequence"/>
</dbReference>
<proteinExistence type="predicted"/>
<keyword evidence="1" id="KW-0175">Coiled coil</keyword>
<organism evidence="4 6">
    <name type="scientific">Iodobacter fluviatilis</name>
    <dbReference type="NCBI Taxonomy" id="537"/>
    <lineage>
        <taxon>Bacteria</taxon>
        <taxon>Pseudomonadati</taxon>
        <taxon>Pseudomonadota</taxon>
        <taxon>Betaproteobacteria</taxon>
        <taxon>Neisseriales</taxon>
        <taxon>Chitinibacteraceae</taxon>
        <taxon>Iodobacter</taxon>
    </lineage>
</organism>
<feature type="signal peptide" evidence="3">
    <location>
        <begin position="1"/>
        <end position="16"/>
    </location>
</feature>
<dbReference type="AlphaFoldDB" id="A0A377Q214"/>
<dbReference type="Proteomes" id="UP000255108">
    <property type="component" value="Unassembled WGS sequence"/>
</dbReference>
<feature type="chain" id="PRO_5016995358" evidence="3">
    <location>
        <begin position="17"/>
        <end position="152"/>
    </location>
</feature>
<keyword evidence="7" id="KW-1185">Reference proteome</keyword>
<evidence type="ECO:0000313" key="5">
    <source>
        <dbReference type="EMBL" id="TCU90269.1"/>
    </source>
</evidence>
<reference evidence="5 7" key="2">
    <citation type="submission" date="2019-03" db="EMBL/GenBank/DDBJ databases">
        <title>Genomic Encyclopedia of Type Strains, Phase IV (KMG-IV): sequencing the most valuable type-strain genomes for metagenomic binning, comparative biology and taxonomic classification.</title>
        <authorList>
            <person name="Goeker M."/>
        </authorList>
    </citation>
    <scope>NUCLEOTIDE SEQUENCE [LARGE SCALE GENOMIC DNA]</scope>
    <source>
        <strain evidence="5 7">DSM 3764</strain>
    </source>
</reference>
<evidence type="ECO:0000313" key="7">
    <source>
        <dbReference type="Proteomes" id="UP000295794"/>
    </source>
</evidence>
<feature type="coiled-coil region" evidence="1">
    <location>
        <begin position="77"/>
        <end position="104"/>
    </location>
</feature>